<dbReference type="GO" id="GO:0005829">
    <property type="term" value="C:cytosol"/>
    <property type="evidence" value="ECO:0007669"/>
    <property type="project" value="TreeGrafter"/>
</dbReference>
<dbReference type="Proteomes" id="UP000663671">
    <property type="component" value="Chromosome 1"/>
</dbReference>
<dbReference type="GO" id="GO:0006749">
    <property type="term" value="P:glutathione metabolic process"/>
    <property type="evidence" value="ECO:0007669"/>
    <property type="project" value="TreeGrafter"/>
</dbReference>
<proteinExistence type="predicted"/>
<feature type="domain" description="Hydantoinase B/oxoprolinase" evidence="1">
    <location>
        <begin position="1"/>
        <end position="107"/>
    </location>
</feature>
<dbReference type="AlphaFoldDB" id="A0A8A1MDA0"/>
<dbReference type="GO" id="GO:0017168">
    <property type="term" value="F:5-oxoprolinase (ATP-hydrolyzing) activity"/>
    <property type="evidence" value="ECO:0007669"/>
    <property type="project" value="TreeGrafter"/>
</dbReference>
<dbReference type="VEuPathDB" id="FungiDB:I7I51_00905"/>
<name>A0A8A1MDA0_AJECA</name>
<organism evidence="2 3">
    <name type="scientific">Ajellomyces capsulatus</name>
    <name type="common">Darling's disease fungus</name>
    <name type="synonym">Histoplasma capsulatum</name>
    <dbReference type="NCBI Taxonomy" id="5037"/>
    <lineage>
        <taxon>Eukaryota</taxon>
        <taxon>Fungi</taxon>
        <taxon>Dikarya</taxon>
        <taxon>Ascomycota</taxon>
        <taxon>Pezizomycotina</taxon>
        <taxon>Eurotiomycetes</taxon>
        <taxon>Eurotiomycetidae</taxon>
        <taxon>Onygenales</taxon>
        <taxon>Ajellomycetaceae</taxon>
        <taxon>Histoplasma</taxon>
    </lineage>
</organism>
<dbReference type="EMBL" id="CP069114">
    <property type="protein sequence ID" value="QSS63845.1"/>
    <property type="molecule type" value="Genomic_DNA"/>
</dbReference>
<sequence length="134" mass="14732">MNNIQDNVELSVRRLLKSVSKKTRRADLVAVDYTDGSPVRLKISIDAEKCEAIFDFEGTSSEAYGRFQFPRNINAPEAVTYPAIICCLRCLISEDILLNQGCLKLINDLGITKQSLVGVVLGQTGKGPQESTLI</sequence>
<evidence type="ECO:0000313" key="2">
    <source>
        <dbReference type="EMBL" id="QSS63845.1"/>
    </source>
</evidence>
<dbReference type="PANTHER" id="PTHR11365:SF2">
    <property type="entry name" value="5-OXOPROLINASE"/>
    <property type="match status" value="1"/>
</dbReference>
<dbReference type="Pfam" id="PF02538">
    <property type="entry name" value="Hydantoinase_B"/>
    <property type="match status" value="1"/>
</dbReference>
<evidence type="ECO:0000259" key="1">
    <source>
        <dbReference type="Pfam" id="PF02538"/>
    </source>
</evidence>
<dbReference type="InterPro" id="IPR045079">
    <property type="entry name" value="Oxoprolinase-like"/>
</dbReference>
<reference evidence="2" key="1">
    <citation type="submission" date="2021-01" db="EMBL/GenBank/DDBJ databases">
        <title>Chromosome-level genome assembly of a human fungal pathogen reveals clustering of transcriptionally co-regulated genes.</title>
        <authorList>
            <person name="Voorhies M."/>
            <person name="Cohen S."/>
            <person name="Shea T.P."/>
            <person name="Petrus S."/>
            <person name="Munoz J.F."/>
            <person name="Poplawski S."/>
            <person name="Goldman W.E."/>
            <person name="Michael T."/>
            <person name="Cuomo C.A."/>
            <person name="Sil A."/>
            <person name="Beyhan S."/>
        </authorList>
    </citation>
    <scope>NUCLEOTIDE SEQUENCE</scope>
    <source>
        <strain evidence="2">WU24</strain>
    </source>
</reference>
<protein>
    <recommendedName>
        <fullName evidence="1">Hydantoinase B/oxoprolinase domain-containing protein</fullName>
    </recommendedName>
</protein>
<gene>
    <name evidence="2" type="ORF">I7I51_00905</name>
</gene>
<accession>A0A8A1MDA0</accession>
<evidence type="ECO:0000313" key="3">
    <source>
        <dbReference type="Proteomes" id="UP000663671"/>
    </source>
</evidence>
<dbReference type="InterPro" id="IPR003692">
    <property type="entry name" value="Hydantoinase_B"/>
</dbReference>
<dbReference type="OrthoDB" id="4526330at2759"/>
<dbReference type="PANTHER" id="PTHR11365">
    <property type="entry name" value="5-OXOPROLINASE RELATED"/>
    <property type="match status" value="1"/>
</dbReference>